<dbReference type="EnsemblMetazoa" id="BGLB027582-RB">
    <property type="protein sequence ID" value="BGLB027582-PB"/>
    <property type="gene ID" value="BGLB027582"/>
</dbReference>
<gene>
    <name evidence="1" type="primary">106073536</name>
</gene>
<evidence type="ECO:0000313" key="2">
    <source>
        <dbReference type="Proteomes" id="UP000076420"/>
    </source>
</evidence>
<dbReference type="VEuPathDB" id="VectorBase:BGLAX_029842"/>
<name>A0A2C9L6D2_BIOGL</name>
<dbReference type="VEuPathDB" id="VectorBase:BGLB027582"/>
<dbReference type="PANTHER" id="PTHR34479">
    <property type="entry name" value="COILED-COIL DOMAIN-CONTAINING PROTEIN 30"/>
    <property type="match status" value="1"/>
</dbReference>
<evidence type="ECO:0000313" key="1">
    <source>
        <dbReference type="EnsemblMetazoa" id="BGLB027582-PB"/>
    </source>
</evidence>
<sequence length="132" mass="16416">MDQIARLQREVKVLQYELTNVSEKRDVDIKKYEERKLRTKSKLIKAREFYSNEKSKYMDQIEHMNDDLRLTRAMLDKELEWREKMDESYKQLLREKRELITQSIRGDRRFWSLQRFRMGLLRPRRSTMDCSY</sequence>
<accession>A0A2C9L6D2</accession>
<dbReference type="AlphaFoldDB" id="A0A2C9L6D2"/>
<dbReference type="InterPro" id="IPR052825">
    <property type="entry name" value="CCD-Prefoldin_beta-like"/>
</dbReference>
<dbReference type="Pfam" id="PF15742">
    <property type="entry name" value="DUF4686"/>
    <property type="match status" value="1"/>
</dbReference>
<dbReference type="PANTHER" id="PTHR34479:SF1">
    <property type="entry name" value="COILED-COIL DOMAIN-CONTAINING PROTEIN 30"/>
    <property type="match status" value="1"/>
</dbReference>
<reference evidence="1" key="1">
    <citation type="submission" date="2020-05" db="UniProtKB">
        <authorList>
            <consortium name="EnsemblMetazoa"/>
        </authorList>
    </citation>
    <scope>IDENTIFICATION</scope>
    <source>
        <strain evidence="1">BB02</strain>
    </source>
</reference>
<dbReference type="STRING" id="6526.A0A2C9L6D2"/>
<dbReference type="Proteomes" id="UP000076420">
    <property type="component" value="Unassembled WGS sequence"/>
</dbReference>
<dbReference type="KEGG" id="bgt:106073536"/>
<proteinExistence type="predicted"/>
<organism evidence="1 2">
    <name type="scientific">Biomphalaria glabrata</name>
    <name type="common">Bloodfluke planorb</name>
    <name type="synonym">Freshwater snail</name>
    <dbReference type="NCBI Taxonomy" id="6526"/>
    <lineage>
        <taxon>Eukaryota</taxon>
        <taxon>Metazoa</taxon>
        <taxon>Spiralia</taxon>
        <taxon>Lophotrochozoa</taxon>
        <taxon>Mollusca</taxon>
        <taxon>Gastropoda</taxon>
        <taxon>Heterobranchia</taxon>
        <taxon>Euthyneura</taxon>
        <taxon>Panpulmonata</taxon>
        <taxon>Hygrophila</taxon>
        <taxon>Lymnaeoidea</taxon>
        <taxon>Planorbidae</taxon>
        <taxon>Biomphalaria</taxon>
    </lineage>
</organism>
<dbReference type="InterPro" id="IPR031476">
    <property type="entry name" value="DUF4686"/>
</dbReference>
<protein>
    <submittedName>
        <fullName evidence="1">Uncharacterized protein</fullName>
    </submittedName>
</protein>